<keyword evidence="1" id="KW-1133">Transmembrane helix</keyword>
<dbReference type="Proteomes" id="UP000607311">
    <property type="component" value="Unassembled WGS sequence"/>
</dbReference>
<feature type="transmembrane region" description="Helical" evidence="1">
    <location>
        <begin position="74"/>
        <end position="93"/>
    </location>
</feature>
<sequence length="186" mass="18762">MYLRCRGVPAAAGAAAAGVLVLWGLGQTAEEPRLRLAVALLSTLVAIVAFGPGLTGADPALERTASLPWPPRRAAHILAVMATATLIAAAPALTGEPLATAALMIRNTTGLGGLLAVGAVWGAQWAWLLPVGWTLAVILSGPASGHLYQEILTWMLQPAATASAAACAATIAVVGVVTHALLGGRR</sequence>
<accession>A0A9W5UVT1</accession>
<organism evidence="2 3">
    <name type="scientific">Micromonospora sediminimaris</name>
    <dbReference type="NCBI Taxonomy" id="547162"/>
    <lineage>
        <taxon>Bacteria</taxon>
        <taxon>Bacillati</taxon>
        <taxon>Actinomycetota</taxon>
        <taxon>Actinomycetes</taxon>
        <taxon>Micromonosporales</taxon>
        <taxon>Micromonosporaceae</taxon>
        <taxon>Micromonospora</taxon>
    </lineage>
</organism>
<evidence type="ECO:0000313" key="3">
    <source>
        <dbReference type="Proteomes" id="UP000607311"/>
    </source>
</evidence>
<keyword evidence="1" id="KW-0812">Transmembrane</keyword>
<evidence type="ECO:0000256" key="1">
    <source>
        <dbReference type="SAM" id="Phobius"/>
    </source>
</evidence>
<feature type="transmembrane region" description="Helical" evidence="1">
    <location>
        <begin position="159"/>
        <end position="182"/>
    </location>
</feature>
<protein>
    <submittedName>
        <fullName evidence="2">Uncharacterized protein</fullName>
    </submittedName>
</protein>
<keyword evidence="1" id="KW-0472">Membrane</keyword>
<feature type="transmembrane region" description="Helical" evidence="1">
    <location>
        <begin position="6"/>
        <end position="25"/>
    </location>
</feature>
<keyword evidence="3" id="KW-1185">Reference proteome</keyword>
<dbReference type="EMBL" id="BOPD01000028">
    <property type="protein sequence ID" value="GIJ35278.1"/>
    <property type="molecule type" value="Genomic_DNA"/>
</dbReference>
<gene>
    <name evidence="2" type="ORF">Vse01_44260</name>
</gene>
<proteinExistence type="predicted"/>
<feature type="transmembrane region" description="Helical" evidence="1">
    <location>
        <begin position="37"/>
        <end position="54"/>
    </location>
</feature>
<feature type="transmembrane region" description="Helical" evidence="1">
    <location>
        <begin position="114"/>
        <end position="139"/>
    </location>
</feature>
<comment type="caution">
    <text evidence="2">The sequence shown here is derived from an EMBL/GenBank/DDBJ whole genome shotgun (WGS) entry which is preliminary data.</text>
</comment>
<dbReference type="AlphaFoldDB" id="A0A9W5UVT1"/>
<reference evidence="2" key="1">
    <citation type="submission" date="2021-01" db="EMBL/GenBank/DDBJ databases">
        <title>Whole genome shotgun sequence of Verrucosispora sediminis NBRC 107745.</title>
        <authorList>
            <person name="Komaki H."/>
            <person name="Tamura T."/>
        </authorList>
    </citation>
    <scope>NUCLEOTIDE SEQUENCE</scope>
    <source>
        <strain evidence="2">NBRC 107745</strain>
    </source>
</reference>
<evidence type="ECO:0000313" key="2">
    <source>
        <dbReference type="EMBL" id="GIJ35278.1"/>
    </source>
</evidence>
<name>A0A9W5UVT1_9ACTN</name>